<name>A0A409XKJ4_PSICY</name>
<reference evidence="1 2" key="1">
    <citation type="journal article" date="2018" name="Evol. Lett.">
        <title>Horizontal gene cluster transfer increased hallucinogenic mushroom diversity.</title>
        <authorList>
            <person name="Reynolds H.T."/>
            <person name="Vijayakumar V."/>
            <person name="Gluck-Thaler E."/>
            <person name="Korotkin H.B."/>
            <person name="Matheny P.B."/>
            <person name="Slot J.C."/>
        </authorList>
    </citation>
    <scope>NUCLEOTIDE SEQUENCE [LARGE SCALE GENOMIC DNA]</scope>
    <source>
        <strain evidence="1 2">2631</strain>
    </source>
</reference>
<proteinExistence type="predicted"/>
<organism evidence="1 2">
    <name type="scientific">Psilocybe cyanescens</name>
    <dbReference type="NCBI Taxonomy" id="93625"/>
    <lineage>
        <taxon>Eukaryota</taxon>
        <taxon>Fungi</taxon>
        <taxon>Dikarya</taxon>
        <taxon>Basidiomycota</taxon>
        <taxon>Agaricomycotina</taxon>
        <taxon>Agaricomycetes</taxon>
        <taxon>Agaricomycetidae</taxon>
        <taxon>Agaricales</taxon>
        <taxon>Agaricineae</taxon>
        <taxon>Strophariaceae</taxon>
        <taxon>Psilocybe</taxon>
    </lineage>
</organism>
<accession>A0A409XKJ4</accession>
<protein>
    <submittedName>
        <fullName evidence="1">Uncharacterized protein</fullName>
    </submittedName>
</protein>
<gene>
    <name evidence="1" type="ORF">CVT25_006385</name>
</gene>
<dbReference type="Proteomes" id="UP000283269">
    <property type="component" value="Unassembled WGS sequence"/>
</dbReference>
<dbReference type="EMBL" id="NHYD01001404">
    <property type="protein sequence ID" value="PPQ91268.1"/>
    <property type="molecule type" value="Genomic_DNA"/>
</dbReference>
<keyword evidence="2" id="KW-1185">Reference proteome</keyword>
<sequence length="186" mass="20133">DVDLVAEAPAVAGRWRAITSSKLRAGRDRSRANIVLNMIIGLLCVCGLSTSNLQSNRQILTLQKMLYTLEKLQMQLKIAVKEGITTADMEVFSFAPGSELSAFMEDIYAETLGGVSRQSIIAARANERRVLCTVGLGLRKSVTKVLQNGESKDQVDILLRPKVVLSSVLHDVGLGGESHPQGQDGK</sequence>
<feature type="non-terminal residue" evidence="1">
    <location>
        <position position="1"/>
    </location>
</feature>
<comment type="caution">
    <text evidence="1">The sequence shown here is derived from an EMBL/GenBank/DDBJ whole genome shotgun (WGS) entry which is preliminary data.</text>
</comment>
<dbReference type="InParanoid" id="A0A409XKJ4"/>
<dbReference type="OrthoDB" id="3147752at2759"/>
<evidence type="ECO:0000313" key="2">
    <source>
        <dbReference type="Proteomes" id="UP000283269"/>
    </source>
</evidence>
<evidence type="ECO:0000313" key="1">
    <source>
        <dbReference type="EMBL" id="PPQ91268.1"/>
    </source>
</evidence>
<dbReference type="AlphaFoldDB" id="A0A409XKJ4"/>